<protein>
    <submittedName>
        <fullName evidence="1">Uncharacterized protein</fullName>
    </submittedName>
</protein>
<proteinExistence type="predicted"/>
<name>A0A1E3XAK3_9BACT</name>
<evidence type="ECO:0000313" key="1">
    <source>
        <dbReference type="EMBL" id="ODS32004.1"/>
    </source>
</evidence>
<organism evidence="1 2">
    <name type="scientific">Candidatus Scalindua rubra</name>
    <dbReference type="NCBI Taxonomy" id="1872076"/>
    <lineage>
        <taxon>Bacteria</taxon>
        <taxon>Pseudomonadati</taxon>
        <taxon>Planctomycetota</taxon>
        <taxon>Candidatus Brocadiia</taxon>
        <taxon>Candidatus Brocadiales</taxon>
        <taxon>Candidatus Scalinduaceae</taxon>
        <taxon>Candidatus Scalindua</taxon>
    </lineage>
</organism>
<dbReference type="Proteomes" id="UP000094056">
    <property type="component" value="Unassembled WGS sequence"/>
</dbReference>
<dbReference type="AlphaFoldDB" id="A0A1E3XAK3"/>
<evidence type="ECO:0000313" key="2">
    <source>
        <dbReference type="Proteomes" id="UP000094056"/>
    </source>
</evidence>
<sequence length="22" mass="2562">MGIVYKSLFLSDVKANRYELSQ</sequence>
<comment type="caution">
    <text evidence="1">The sequence shown here is derived from an EMBL/GenBank/DDBJ whole genome shotgun (WGS) entry which is preliminary data.</text>
</comment>
<accession>A0A1E3XAK3</accession>
<dbReference type="EMBL" id="MAYW01000082">
    <property type="protein sequence ID" value="ODS32004.1"/>
    <property type="molecule type" value="Genomic_DNA"/>
</dbReference>
<gene>
    <name evidence="1" type="ORF">SCARUB_02859</name>
</gene>
<reference evidence="1 2" key="1">
    <citation type="submission" date="2016-07" db="EMBL/GenBank/DDBJ databases">
        <title>Draft genome of Scalindua rubra, obtained from a brine-seawater interface in the Red Sea, sheds light on salt adaptation in anammox bacteria.</title>
        <authorList>
            <person name="Speth D.R."/>
            <person name="Lagkouvardos I."/>
            <person name="Wang Y."/>
            <person name="Qian P.-Y."/>
            <person name="Dutilh B.E."/>
            <person name="Jetten M.S."/>
        </authorList>
    </citation>
    <scope>NUCLEOTIDE SEQUENCE [LARGE SCALE GENOMIC DNA]</scope>
    <source>
        <strain evidence="1">BSI-1</strain>
    </source>
</reference>